<name>A0A1T5PD16_9BACT</name>
<proteinExistence type="predicted"/>
<evidence type="ECO:0000259" key="1">
    <source>
        <dbReference type="Pfam" id="PF06983"/>
    </source>
</evidence>
<dbReference type="CDD" id="cd06588">
    <property type="entry name" value="PhnB_like"/>
    <property type="match status" value="1"/>
</dbReference>
<dbReference type="PANTHER" id="PTHR33990">
    <property type="entry name" value="PROTEIN YJDN-RELATED"/>
    <property type="match status" value="1"/>
</dbReference>
<dbReference type="AlphaFoldDB" id="A0A1T5PD16"/>
<dbReference type="InterPro" id="IPR029068">
    <property type="entry name" value="Glyas_Bleomycin-R_OHBP_Dase"/>
</dbReference>
<dbReference type="Pfam" id="PF06983">
    <property type="entry name" value="3-dmu-9_3-mt"/>
    <property type="match status" value="1"/>
</dbReference>
<feature type="domain" description="PhnB-like" evidence="1">
    <location>
        <begin position="5"/>
        <end position="132"/>
    </location>
</feature>
<keyword evidence="3" id="KW-1185">Reference proteome</keyword>
<accession>A0A1T5PD16</accession>
<protein>
    <submittedName>
        <fullName evidence="2">PhnB protein</fullName>
    </submittedName>
</protein>
<evidence type="ECO:0000313" key="2">
    <source>
        <dbReference type="EMBL" id="SKD10418.1"/>
    </source>
</evidence>
<organism evidence="2 3">
    <name type="scientific">Chitinophaga ginsengisegetis</name>
    <dbReference type="NCBI Taxonomy" id="393003"/>
    <lineage>
        <taxon>Bacteria</taxon>
        <taxon>Pseudomonadati</taxon>
        <taxon>Bacteroidota</taxon>
        <taxon>Chitinophagia</taxon>
        <taxon>Chitinophagales</taxon>
        <taxon>Chitinophagaceae</taxon>
        <taxon>Chitinophaga</taxon>
    </lineage>
</organism>
<evidence type="ECO:0000313" key="3">
    <source>
        <dbReference type="Proteomes" id="UP000190166"/>
    </source>
</evidence>
<dbReference type="InterPro" id="IPR028973">
    <property type="entry name" value="PhnB-like"/>
</dbReference>
<dbReference type="PANTHER" id="PTHR33990:SF1">
    <property type="entry name" value="PROTEIN YJDN"/>
    <property type="match status" value="1"/>
</dbReference>
<gene>
    <name evidence="2" type="ORF">SAMN05660461_6332</name>
</gene>
<dbReference type="RefSeq" id="WP_079473579.1">
    <property type="nucleotide sequence ID" value="NZ_FUZZ01000007.1"/>
</dbReference>
<sequence length="138" mass="15084">MSTTLTPYLTFGTNCREAMNFYKGIFGGELFIMTVGEAPESENVPAASKDLVMHAFLKTSSFEIMASDAVMGPAPKNGDTITLALGTESNEESEKLFNALSAGGKVTMPLAETFWAHRFGMLTDKYGFLWMVSFNKPM</sequence>
<reference evidence="3" key="1">
    <citation type="submission" date="2017-02" db="EMBL/GenBank/DDBJ databases">
        <authorList>
            <person name="Varghese N."/>
            <person name="Submissions S."/>
        </authorList>
    </citation>
    <scope>NUCLEOTIDE SEQUENCE [LARGE SCALE GENOMIC DNA]</scope>
    <source>
        <strain evidence="3">DSM 18108</strain>
    </source>
</reference>
<dbReference type="Gene3D" id="3.10.180.10">
    <property type="entry name" value="2,3-Dihydroxybiphenyl 1,2-Dioxygenase, domain 1"/>
    <property type="match status" value="1"/>
</dbReference>
<dbReference type="EMBL" id="FUZZ01000007">
    <property type="protein sequence ID" value="SKD10418.1"/>
    <property type="molecule type" value="Genomic_DNA"/>
</dbReference>
<dbReference type="STRING" id="393003.SAMN05660461_6332"/>
<dbReference type="SUPFAM" id="SSF54593">
    <property type="entry name" value="Glyoxalase/Bleomycin resistance protein/Dihydroxybiphenyl dioxygenase"/>
    <property type="match status" value="1"/>
</dbReference>
<dbReference type="Proteomes" id="UP000190166">
    <property type="component" value="Unassembled WGS sequence"/>
</dbReference>